<comment type="caution">
    <text evidence="1">The sequence shown here is derived from an EMBL/GenBank/DDBJ whole genome shotgun (WGS) entry which is preliminary data.</text>
</comment>
<protein>
    <submittedName>
        <fullName evidence="1">Uncharacterized protein</fullName>
    </submittedName>
</protein>
<dbReference type="InterPro" id="IPR049887">
    <property type="entry name" value="CmeU-like"/>
</dbReference>
<organism evidence="1 2">
    <name type="scientific">Campylobacter gracilis RM3268</name>
    <dbReference type="NCBI Taxonomy" id="553220"/>
    <lineage>
        <taxon>Bacteria</taxon>
        <taxon>Pseudomonadati</taxon>
        <taxon>Campylobacterota</taxon>
        <taxon>Epsilonproteobacteria</taxon>
        <taxon>Campylobacterales</taxon>
        <taxon>Campylobacteraceae</taxon>
        <taxon>Campylobacter</taxon>
    </lineage>
</organism>
<sequence length="81" mass="9590">MNESEKQEVEKNIKELLAARAEFFKFLDERVPKIEDTDVFDFERAGAASLKEVYAKFYGYDYAARKLLPYLYRTYGLDFDV</sequence>
<dbReference type="STRING" id="824.CGRAC_1639"/>
<dbReference type="EMBL" id="ACYG01000007">
    <property type="protein sequence ID" value="EEV18828.1"/>
    <property type="molecule type" value="Genomic_DNA"/>
</dbReference>
<dbReference type="RefSeq" id="WP_005869348.1">
    <property type="nucleotide sequence ID" value="NZ_ACYG01000007.1"/>
</dbReference>
<evidence type="ECO:0000313" key="2">
    <source>
        <dbReference type="Proteomes" id="UP000005709"/>
    </source>
</evidence>
<keyword evidence="2" id="KW-1185">Reference proteome</keyword>
<dbReference type="Proteomes" id="UP000005709">
    <property type="component" value="Unassembled WGS sequence"/>
</dbReference>
<dbReference type="AlphaFoldDB" id="C8PEE2"/>
<proteinExistence type="predicted"/>
<evidence type="ECO:0000313" key="1">
    <source>
        <dbReference type="EMBL" id="EEV18828.1"/>
    </source>
</evidence>
<dbReference type="OrthoDB" id="5339940at2"/>
<name>C8PEE2_9BACT</name>
<dbReference type="NCBIfam" id="NF041329">
    <property type="entry name" value="CmeU"/>
    <property type="match status" value="1"/>
</dbReference>
<gene>
    <name evidence="1" type="ORF">CAMGR0001_1843</name>
</gene>
<dbReference type="eggNOG" id="ENOG5030QIM">
    <property type="taxonomic scope" value="Bacteria"/>
</dbReference>
<accession>C8PEE2</accession>
<reference evidence="1 2" key="1">
    <citation type="submission" date="2009-07" db="EMBL/GenBank/DDBJ databases">
        <authorList>
            <person name="Madupu R."/>
            <person name="Sebastian Y."/>
            <person name="Durkin A.S."/>
            <person name="Torralba M."/>
            <person name="Methe B."/>
            <person name="Sutton G.G."/>
            <person name="Strausberg R.L."/>
            <person name="Nelson K.E."/>
        </authorList>
    </citation>
    <scope>NUCLEOTIDE SEQUENCE [LARGE SCALE GENOMIC DNA]</scope>
    <source>
        <strain evidence="1 2">RM3268</strain>
    </source>
</reference>